<evidence type="ECO:0000256" key="7">
    <source>
        <dbReference type="ARBA" id="ARBA00022737"/>
    </source>
</evidence>
<dbReference type="InterPro" id="IPR019775">
    <property type="entry name" value="WD40_repeat_CS"/>
</dbReference>
<keyword evidence="10" id="KW-0406">Ion transport</keyword>
<feature type="domain" description="K+ potassium transporter integral membrane" evidence="14">
    <location>
        <begin position="9"/>
        <end position="146"/>
    </location>
</feature>
<sequence length="1236" mass="138937">MQALLLTGSHEDDILGVLSIIFYTITLIPVIKYVVIVLRANDNGDGGTFALYLKLCRYAKVGLIPSEQVEDREVSNFRLELPNKSTNRIASSIKQTLESSNISKFSLLFIAMLGTSMVIGDGILTPSMSVLSAVSGLKKATASMTEDKEAGCSTHLIEGDGTFNAEGLNNFIKQVKMAECGFRMLSLPSWDLKAVDDTAFEKQSALFALAVSDIVLINIAQQIWEVIKENKDLDLPAHKVMVATVRCEEIANEKYSSFVTNQDWCKLHDKPTESPKIQAIGVFKGHDDTVEDVQFCPFSAQELCSVGDDSCLILWDARTGSSPVVKFLRRDSTVRNIRIIHGLPIPLSGSTTNIMAFVIVGTEAMFADLGHFSVKSIQISMGCVVYPALITAYSGQASWLRKHSDEVADTFYNSIPNGLYWPVFVAAVIATIIASQAMISGTFSIIKLSLSLGCFPRVQVVHTSTKYEGQVFIPEMNYLLMIGCVIVTVTFRTTEKIGHAYGIAVIFAETLTSLFMVVIMLVIWKTNILLVILYVLVISSTEYIYLSSVLSKFSQGGYLPFLFAIALVFIMCTWNYVYRANYNYEINHKVSQEVIKDMIMDTNISRMRGLAIFYSDLAHGIPPIFKHYVDNVPALHSVIVFVSIKLLPISKVPLDERFLFRRVKPNEMYVFRCVVRYGYTDSHNENESFEKILIERLNGYVQSNYGVLEEQEGRVADEDLATLDRFSEGGIVHSVGEHKIVSRTGSTIWKRFLIDYAYDFMKKNLRQSYNVFEIPQKRMLKDDGDYDMNEDRVSLGAPPQKKGEVQILSQLDMLRDANEVVHERSHSSLLQKRQADMCVEDDVELPLFVNNDEFTFTLEKTSAYHSDEEILSDDEGRGNCMQLSKCFTVETDDYQKCEPSSLAGNRKDGICTWLAENAEADTLVNVNDNADFAQFNHASARAKRSGGKDKARHKFSFRRQAHPDLFRDINHVFESDTSFKGKDVDDMKNHVMPAKIPVSHTHTTTSMAELLVRVQDEPDLPEGSIMEYNETKGTSRQLTVKRSILSPDHSDIDDDLDCLRSDSSEEDEYNHQALDLAMPESKQKTIADQFHEALGAASTNDEEHVYAVPSHTGVGLFGKLQRVMHREKERDSYFLNKLPNEDEASCFDVKIMSRSLEGKLIVCSCSSIENDESLTNTNDPRNVVKRKQMTIIFSSRICSDVELDVGTLVRIHHPWKEVNVKGKEESTILSTYFSQI</sequence>
<dbReference type="GO" id="GO:0015079">
    <property type="term" value="F:potassium ion transmembrane transporter activity"/>
    <property type="evidence" value="ECO:0007669"/>
    <property type="project" value="InterPro"/>
</dbReference>
<feature type="transmembrane region" description="Helical" evidence="13">
    <location>
        <begin position="14"/>
        <end position="35"/>
    </location>
</feature>
<dbReference type="PANTHER" id="PTHR30540">
    <property type="entry name" value="OSMOTIC STRESS POTASSIUM TRANSPORTER"/>
    <property type="match status" value="1"/>
</dbReference>
<dbReference type="InterPro" id="IPR053952">
    <property type="entry name" value="K_trans_C"/>
</dbReference>
<evidence type="ECO:0000256" key="13">
    <source>
        <dbReference type="SAM" id="Phobius"/>
    </source>
</evidence>
<evidence type="ECO:0000256" key="9">
    <source>
        <dbReference type="ARBA" id="ARBA00022989"/>
    </source>
</evidence>
<feature type="transmembrane region" description="Helical" evidence="13">
    <location>
        <begin position="558"/>
        <end position="578"/>
    </location>
</feature>
<keyword evidence="17" id="KW-1185">Reference proteome</keyword>
<dbReference type="PROSITE" id="PS50082">
    <property type="entry name" value="WD_REPEATS_2"/>
    <property type="match status" value="1"/>
</dbReference>
<feature type="transmembrane region" description="Helical" evidence="13">
    <location>
        <begin position="419"/>
        <end position="439"/>
    </location>
</feature>
<evidence type="ECO:0000259" key="15">
    <source>
        <dbReference type="Pfam" id="PF22776"/>
    </source>
</evidence>
<dbReference type="Proteomes" id="UP000245207">
    <property type="component" value="Unassembled WGS sequence"/>
</dbReference>
<feature type="transmembrane region" description="Helical" evidence="13">
    <location>
        <begin position="476"/>
        <end position="494"/>
    </location>
</feature>
<keyword evidence="6 13" id="KW-0812">Transmembrane</keyword>
<gene>
    <name evidence="16" type="ORF">CTI12_AA045610</name>
</gene>
<comment type="subcellular location">
    <subcellularLocation>
        <location evidence="1">Cell membrane</location>
        <topology evidence="1">Multi-pass membrane protein</topology>
    </subcellularLocation>
</comment>
<evidence type="ECO:0000256" key="3">
    <source>
        <dbReference type="ARBA" id="ARBA00022448"/>
    </source>
</evidence>
<keyword evidence="7" id="KW-0677">Repeat</keyword>
<evidence type="ECO:0000256" key="12">
    <source>
        <dbReference type="PROSITE-ProRule" id="PRU00221"/>
    </source>
</evidence>
<dbReference type="EMBL" id="PKPP01000211">
    <property type="protein sequence ID" value="PWA95918.1"/>
    <property type="molecule type" value="Genomic_DNA"/>
</dbReference>
<dbReference type="InterPro" id="IPR015943">
    <property type="entry name" value="WD40/YVTN_repeat-like_dom_sf"/>
</dbReference>
<evidence type="ECO:0000256" key="6">
    <source>
        <dbReference type="ARBA" id="ARBA00022692"/>
    </source>
</evidence>
<organism evidence="16 17">
    <name type="scientific">Artemisia annua</name>
    <name type="common">Sweet wormwood</name>
    <dbReference type="NCBI Taxonomy" id="35608"/>
    <lineage>
        <taxon>Eukaryota</taxon>
        <taxon>Viridiplantae</taxon>
        <taxon>Streptophyta</taxon>
        <taxon>Embryophyta</taxon>
        <taxon>Tracheophyta</taxon>
        <taxon>Spermatophyta</taxon>
        <taxon>Magnoliopsida</taxon>
        <taxon>eudicotyledons</taxon>
        <taxon>Gunneridae</taxon>
        <taxon>Pentapetalae</taxon>
        <taxon>asterids</taxon>
        <taxon>campanulids</taxon>
        <taxon>Asterales</taxon>
        <taxon>Asteraceae</taxon>
        <taxon>Asteroideae</taxon>
        <taxon>Anthemideae</taxon>
        <taxon>Artemisiinae</taxon>
        <taxon>Artemisia</taxon>
    </lineage>
</organism>
<feature type="domain" description="K+ potassium transporter C-terminal" evidence="15">
    <location>
        <begin position="609"/>
        <end position="780"/>
    </location>
</feature>
<dbReference type="Pfam" id="PF02705">
    <property type="entry name" value="K_trans"/>
    <property type="match status" value="2"/>
</dbReference>
<evidence type="ECO:0000256" key="10">
    <source>
        <dbReference type="ARBA" id="ARBA00023065"/>
    </source>
</evidence>
<dbReference type="SMART" id="SM00320">
    <property type="entry name" value="WD40"/>
    <property type="match status" value="1"/>
</dbReference>
<comment type="similarity">
    <text evidence="2">Belongs to the HAK/KUP transporter (TC 2.A.72.3) family.</text>
</comment>
<keyword evidence="5 12" id="KW-0853">WD repeat</keyword>
<keyword evidence="8" id="KW-0630">Potassium</keyword>
<proteinExistence type="inferred from homology"/>
<keyword evidence="4" id="KW-0633">Potassium transport</keyword>
<dbReference type="GO" id="GO:0005886">
    <property type="term" value="C:plasma membrane"/>
    <property type="evidence" value="ECO:0007669"/>
    <property type="project" value="UniProtKB-SubCell"/>
</dbReference>
<dbReference type="InterPro" id="IPR053951">
    <property type="entry name" value="K_trans_N"/>
</dbReference>
<dbReference type="Gene3D" id="2.130.10.10">
    <property type="entry name" value="YVTN repeat-like/Quinoprotein amine dehydrogenase"/>
    <property type="match status" value="1"/>
</dbReference>
<protein>
    <submittedName>
        <fullName evidence="16">Potassium transporter</fullName>
    </submittedName>
</protein>
<evidence type="ECO:0000313" key="16">
    <source>
        <dbReference type="EMBL" id="PWA95918.1"/>
    </source>
</evidence>
<dbReference type="SUPFAM" id="SSF50978">
    <property type="entry name" value="WD40 repeat-like"/>
    <property type="match status" value="1"/>
</dbReference>
<feature type="transmembrane region" description="Helical" evidence="13">
    <location>
        <begin position="528"/>
        <end position="546"/>
    </location>
</feature>
<feature type="repeat" description="WD" evidence="12">
    <location>
        <begin position="283"/>
        <end position="325"/>
    </location>
</feature>
<evidence type="ECO:0000256" key="8">
    <source>
        <dbReference type="ARBA" id="ARBA00022958"/>
    </source>
</evidence>
<evidence type="ECO:0000256" key="11">
    <source>
        <dbReference type="ARBA" id="ARBA00023136"/>
    </source>
</evidence>
<dbReference type="AlphaFoldDB" id="A0A2U1QD45"/>
<reference evidence="16 17" key="1">
    <citation type="journal article" date="2018" name="Mol. Plant">
        <title>The genome of Artemisia annua provides insight into the evolution of Asteraceae family and artemisinin biosynthesis.</title>
        <authorList>
            <person name="Shen Q."/>
            <person name="Zhang L."/>
            <person name="Liao Z."/>
            <person name="Wang S."/>
            <person name="Yan T."/>
            <person name="Shi P."/>
            <person name="Liu M."/>
            <person name="Fu X."/>
            <person name="Pan Q."/>
            <person name="Wang Y."/>
            <person name="Lv Z."/>
            <person name="Lu X."/>
            <person name="Zhang F."/>
            <person name="Jiang W."/>
            <person name="Ma Y."/>
            <person name="Chen M."/>
            <person name="Hao X."/>
            <person name="Li L."/>
            <person name="Tang Y."/>
            <person name="Lv G."/>
            <person name="Zhou Y."/>
            <person name="Sun X."/>
            <person name="Brodelius P.E."/>
            <person name="Rose J.K.C."/>
            <person name="Tang K."/>
        </authorList>
    </citation>
    <scope>NUCLEOTIDE SEQUENCE [LARGE SCALE GENOMIC DNA]</scope>
    <source>
        <strain evidence="17">cv. Huhao1</strain>
        <tissue evidence="16">Leaf</tissue>
    </source>
</reference>
<evidence type="ECO:0000259" key="14">
    <source>
        <dbReference type="Pfam" id="PF02705"/>
    </source>
</evidence>
<keyword evidence="11 13" id="KW-0472">Membrane</keyword>
<dbReference type="OrthoDB" id="504708at2759"/>
<evidence type="ECO:0000256" key="4">
    <source>
        <dbReference type="ARBA" id="ARBA00022538"/>
    </source>
</evidence>
<dbReference type="InterPro" id="IPR001680">
    <property type="entry name" value="WD40_rpt"/>
</dbReference>
<name>A0A2U1QD45_ARTAN</name>
<comment type="caution">
    <text evidence="16">The sequence shown here is derived from an EMBL/GenBank/DDBJ whole genome shotgun (WGS) entry which is preliminary data.</text>
</comment>
<feature type="transmembrane region" description="Helical" evidence="13">
    <location>
        <begin position="500"/>
        <end position="523"/>
    </location>
</feature>
<dbReference type="Pfam" id="PF22776">
    <property type="entry name" value="K_trans_C"/>
    <property type="match status" value="1"/>
</dbReference>
<evidence type="ECO:0000256" key="2">
    <source>
        <dbReference type="ARBA" id="ARBA00008440"/>
    </source>
</evidence>
<dbReference type="InterPro" id="IPR036322">
    <property type="entry name" value="WD40_repeat_dom_sf"/>
</dbReference>
<accession>A0A2U1QD45</accession>
<evidence type="ECO:0000256" key="1">
    <source>
        <dbReference type="ARBA" id="ARBA00004651"/>
    </source>
</evidence>
<dbReference type="PANTHER" id="PTHR30540:SF87">
    <property type="entry name" value="POTASSIUM TRANSPORTER"/>
    <property type="match status" value="1"/>
</dbReference>
<dbReference type="PROSITE" id="PS00678">
    <property type="entry name" value="WD_REPEATS_1"/>
    <property type="match status" value="1"/>
</dbReference>
<evidence type="ECO:0000313" key="17">
    <source>
        <dbReference type="Proteomes" id="UP000245207"/>
    </source>
</evidence>
<evidence type="ECO:0000256" key="5">
    <source>
        <dbReference type="ARBA" id="ARBA00022574"/>
    </source>
</evidence>
<dbReference type="STRING" id="35608.A0A2U1QD45"/>
<feature type="domain" description="K+ potassium transporter integral membrane" evidence="14">
    <location>
        <begin position="357"/>
        <end position="594"/>
    </location>
</feature>
<dbReference type="InterPro" id="IPR003855">
    <property type="entry name" value="K+_transporter"/>
</dbReference>
<keyword evidence="3" id="KW-0813">Transport</keyword>
<keyword evidence="9 13" id="KW-1133">Transmembrane helix</keyword>